<dbReference type="GO" id="GO:0004813">
    <property type="term" value="F:alanine-tRNA ligase activity"/>
    <property type="evidence" value="ECO:0007669"/>
    <property type="project" value="UniProtKB-EC"/>
</dbReference>
<evidence type="ECO:0000256" key="8">
    <source>
        <dbReference type="ARBA" id="ARBA00022884"/>
    </source>
</evidence>
<proteinExistence type="inferred from homology"/>
<dbReference type="PANTHER" id="PTHR11777:SF9">
    <property type="entry name" value="ALANINE--TRNA LIGASE, CYTOPLASMIC"/>
    <property type="match status" value="1"/>
</dbReference>
<dbReference type="Gene3D" id="3.30.930.10">
    <property type="entry name" value="Bira Bifunctional Protein, Domain 2"/>
    <property type="match status" value="1"/>
</dbReference>
<keyword evidence="10" id="KW-0030">Aminoacyl-tRNA synthetase</keyword>
<dbReference type="GO" id="GO:0000049">
    <property type="term" value="F:tRNA binding"/>
    <property type="evidence" value="ECO:0007669"/>
    <property type="project" value="UniProtKB-KW"/>
</dbReference>
<dbReference type="InterPro" id="IPR050058">
    <property type="entry name" value="Ala-tRNA_ligase"/>
</dbReference>
<evidence type="ECO:0000259" key="12">
    <source>
        <dbReference type="PROSITE" id="PS50860"/>
    </source>
</evidence>
<dbReference type="STRING" id="428411.AOQ87_02365"/>
<keyword evidence="5" id="KW-0436">Ligase</keyword>
<dbReference type="GO" id="GO:0005829">
    <property type="term" value="C:cytosol"/>
    <property type="evidence" value="ECO:0007669"/>
    <property type="project" value="TreeGrafter"/>
</dbReference>
<keyword evidence="9" id="KW-0648">Protein biosynthesis</keyword>
<gene>
    <name evidence="13" type="ORF">AOQ87_02365</name>
</gene>
<dbReference type="GO" id="GO:0045892">
    <property type="term" value="P:negative regulation of DNA-templated transcription"/>
    <property type="evidence" value="ECO:0007669"/>
    <property type="project" value="TreeGrafter"/>
</dbReference>
<dbReference type="GO" id="GO:0002161">
    <property type="term" value="F:aminoacyl-tRNA deacylase activity"/>
    <property type="evidence" value="ECO:0007669"/>
    <property type="project" value="TreeGrafter"/>
</dbReference>
<evidence type="ECO:0000256" key="10">
    <source>
        <dbReference type="ARBA" id="ARBA00023146"/>
    </source>
</evidence>
<dbReference type="GO" id="GO:0005524">
    <property type="term" value="F:ATP binding"/>
    <property type="evidence" value="ECO:0007669"/>
    <property type="project" value="UniProtKB-KW"/>
</dbReference>
<dbReference type="PROSITE" id="PS50860">
    <property type="entry name" value="AA_TRNA_LIGASE_II_ALA"/>
    <property type="match status" value="1"/>
</dbReference>
<dbReference type="RefSeq" id="WP_080626663.1">
    <property type="nucleotide sequence ID" value="NZ_CP012839.1"/>
</dbReference>
<dbReference type="PRINTS" id="PR00980">
    <property type="entry name" value="TRNASYNTHALA"/>
</dbReference>
<keyword evidence="7" id="KW-0067">ATP-binding</keyword>
<feature type="domain" description="Alanyl-transfer RNA synthetases family profile" evidence="12">
    <location>
        <begin position="4"/>
        <end position="432"/>
    </location>
</feature>
<keyword evidence="6" id="KW-0547">Nucleotide-binding</keyword>
<dbReference type="EC" id="6.1.1.7" evidence="2"/>
<keyword evidence="8" id="KW-0694">RNA-binding</keyword>
<dbReference type="InterPro" id="IPR045864">
    <property type="entry name" value="aa-tRNA-synth_II/BPL/LPL"/>
</dbReference>
<dbReference type="AlphaFoldDB" id="A0A1V0HKY2"/>
<evidence type="ECO:0000313" key="14">
    <source>
        <dbReference type="Proteomes" id="UP000242793"/>
    </source>
</evidence>
<dbReference type="SUPFAM" id="SSF101353">
    <property type="entry name" value="Putative anticodon-binding domain of alanyl-tRNA synthetase (AlaRS)"/>
    <property type="match status" value="1"/>
</dbReference>
<dbReference type="PANTHER" id="PTHR11777">
    <property type="entry name" value="ALANYL-TRNA SYNTHETASE"/>
    <property type="match status" value="1"/>
</dbReference>
<evidence type="ECO:0000256" key="9">
    <source>
        <dbReference type="ARBA" id="ARBA00022917"/>
    </source>
</evidence>
<evidence type="ECO:0000256" key="2">
    <source>
        <dbReference type="ARBA" id="ARBA00013168"/>
    </source>
</evidence>
<dbReference type="InterPro" id="IPR002318">
    <property type="entry name" value="Ala-tRNA-lgiase_IIc"/>
</dbReference>
<dbReference type="Pfam" id="PF01411">
    <property type="entry name" value="tRNA-synt_2c"/>
    <property type="match status" value="1"/>
</dbReference>
<dbReference type="InterPro" id="IPR018165">
    <property type="entry name" value="Ala-tRNA-synth_IIc_core"/>
</dbReference>
<evidence type="ECO:0000256" key="4">
    <source>
        <dbReference type="ARBA" id="ARBA00022555"/>
    </source>
</evidence>
<dbReference type="CDD" id="cd00673">
    <property type="entry name" value="AlaRS_core"/>
    <property type="match status" value="1"/>
</dbReference>
<dbReference type="EMBL" id="CP012839">
    <property type="protein sequence ID" value="ARC53473.1"/>
    <property type="molecule type" value="Genomic_DNA"/>
</dbReference>
<evidence type="ECO:0000256" key="3">
    <source>
        <dbReference type="ARBA" id="ARBA00017959"/>
    </source>
</evidence>
<dbReference type="InterPro" id="IPR018164">
    <property type="entry name" value="Ala-tRNA-synth_IIc_N"/>
</dbReference>
<evidence type="ECO:0000256" key="1">
    <source>
        <dbReference type="ARBA" id="ARBA00008226"/>
    </source>
</evidence>
<accession>A0A1V0HKY2</accession>
<dbReference type="InterPro" id="IPR018162">
    <property type="entry name" value="Ala-tRNA-ligase_IIc_anticod-bd"/>
</dbReference>
<keyword evidence="14" id="KW-1185">Reference proteome</keyword>
<comment type="similarity">
    <text evidence="1">Belongs to the class-II aminoacyl-tRNA synthetase family.</text>
</comment>
<sequence>MIKINTHKIRTIFLKFFQEKGHLILPSSSLVPDRKDSSLLFTNAGMNQFKKNFFDIKNSSCSTKVATAQRCIRAGGRFNDLENVGYTGSHHTLFEMLGNFSFGDYFKDKAIQYAWELLTSRKWFDICEDRIFVTVYHSDEESYDIWTNKIGISRNNIFKIQDYDGCRYRSENFWKMGDTGLCGPSTEVFYNFDNKGEFDGSLESFERNRANLLEIWNIVFIQFNLNSFNRLEQLPYFSIDTGMGLERMASVIQNVRSSYQIDIFQKLIGSIRSCFSEVNFTRHTLKVISDHIRSIVLIINENIVPSNVGRGYVLRKIIRRTIRKAYLDGMREPFLYKLVYHVKDLFEGYFQDISIDQKLTEDLIKREEKQFLNILLIGINLLKKFLKQSNYRIIHEKDIFFLYDTHGLPTDISMKICQEYGVTIDKNKLQKT</sequence>
<evidence type="ECO:0000256" key="6">
    <source>
        <dbReference type="ARBA" id="ARBA00022741"/>
    </source>
</evidence>
<evidence type="ECO:0000313" key="13">
    <source>
        <dbReference type="EMBL" id="ARC53473.1"/>
    </source>
</evidence>
<evidence type="ECO:0000256" key="5">
    <source>
        <dbReference type="ARBA" id="ARBA00022598"/>
    </source>
</evidence>
<organism evidence="13 14">
    <name type="scientific">Candidatus Riesia pediculischaeffi</name>
    <dbReference type="NCBI Taxonomy" id="428411"/>
    <lineage>
        <taxon>Bacteria</taxon>
        <taxon>Pseudomonadati</taxon>
        <taxon>Pseudomonadota</taxon>
        <taxon>Gammaproteobacteria</taxon>
        <taxon>Enterobacterales</taxon>
        <taxon>Enterobacteriaceae</taxon>
        <taxon>Candidatus Riesia</taxon>
    </lineage>
</organism>
<reference evidence="13 14" key="1">
    <citation type="submission" date="2015-10" db="EMBL/GenBank/DDBJ databases">
        <title>Survey of human and primate louse endosymbionts.</title>
        <authorList>
            <person name="Boyd B.M."/>
        </authorList>
    </citation>
    <scope>NUCLEOTIDE SEQUENCE [LARGE SCALE GENOMIC DNA]</scope>
    <source>
        <strain evidence="13 14">PTSK</strain>
    </source>
</reference>
<protein>
    <recommendedName>
        <fullName evidence="3">Alanine--tRNA ligase</fullName>
        <ecNumber evidence="2">6.1.1.7</ecNumber>
    </recommendedName>
    <alternativeName>
        <fullName evidence="11">Alanyl-tRNA synthetase</fullName>
    </alternativeName>
</protein>
<dbReference type="Proteomes" id="UP000242793">
    <property type="component" value="Chromosome"/>
</dbReference>
<name>A0A1V0HKY2_9ENTR</name>
<dbReference type="SUPFAM" id="SSF55681">
    <property type="entry name" value="Class II aaRS and biotin synthetases"/>
    <property type="match status" value="1"/>
</dbReference>
<evidence type="ECO:0000256" key="7">
    <source>
        <dbReference type="ARBA" id="ARBA00022840"/>
    </source>
</evidence>
<evidence type="ECO:0000256" key="11">
    <source>
        <dbReference type="ARBA" id="ARBA00032577"/>
    </source>
</evidence>
<keyword evidence="4" id="KW-0820">tRNA-binding</keyword>
<dbReference type="GO" id="GO:0006419">
    <property type="term" value="P:alanyl-tRNA aminoacylation"/>
    <property type="evidence" value="ECO:0007669"/>
    <property type="project" value="InterPro"/>
</dbReference>
<dbReference type="KEGG" id="rped:AOQ87_02365"/>